<organism evidence="1 2">
    <name type="scientific">Gloeocapsopsis crepidinum LEGE 06123</name>
    <dbReference type="NCBI Taxonomy" id="588587"/>
    <lineage>
        <taxon>Bacteria</taxon>
        <taxon>Bacillati</taxon>
        <taxon>Cyanobacteriota</taxon>
        <taxon>Cyanophyceae</taxon>
        <taxon>Oscillatoriophycideae</taxon>
        <taxon>Chroococcales</taxon>
        <taxon>Chroococcaceae</taxon>
        <taxon>Gloeocapsopsis</taxon>
    </lineage>
</organism>
<evidence type="ECO:0000313" key="2">
    <source>
        <dbReference type="Proteomes" id="UP000651156"/>
    </source>
</evidence>
<gene>
    <name evidence="1" type="ORF">IQ230_08865</name>
</gene>
<name>A0ABR9UQB2_9CHRO</name>
<sequence>MAEQFRLGVGAISATNTNQRFIYNHLNGDLFFDADGMGATTSSGDRIACW</sequence>
<proteinExistence type="predicted"/>
<keyword evidence="2" id="KW-1185">Reference proteome</keyword>
<protein>
    <submittedName>
        <fullName evidence="1">Uncharacterized protein</fullName>
    </submittedName>
</protein>
<reference evidence="1 2" key="1">
    <citation type="submission" date="2020-10" db="EMBL/GenBank/DDBJ databases">
        <authorList>
            <person name="Castelo-Branco R."/>
            <person name="Eusebio N."/>
            <person name="Adriana R."/>
            <person name="Vieira A."/>
            <person name="Brugerolle De Fraissinette N."/>
            <person name="Rezende De Castro R."/>
            <person name="Schneider M.P."/>
            <person name="Vasconcelos V."/>
            <person name="Leao P.N."/>
        </authorList>
    </citation>
    <scope>NUCLEOTIDE SEQUENCE [LARGE SCALE GENOMIC DNA]</scope>
    <source>
        <strain evidence="1 2">LEGE 06123</strain>
    </source>
</reference>
<dbReference type="RefSeq" id="WP_193931649.1">
    <property type="nucleotide sequence ID" value="NZ_CAWPMZ010000036.1"/>
</dbReference>
<comment type="caution">
    <text evidence="1">The sequence shown here is derived from an EMBL/GenBank/DDBJ whole genome shotgun (WGS) entry which is preliminary data.</text>
</comment>
<evidence type="ECO:0000313" key="1">
    <source>
        <dbReference type="EMBL" id="MBE9190467.1"/>
    </source>
</evidence>
<accession>A0ABR9UQB2</accession>
<dbReference type="Proteomes" id="UP000651156">
    <property type="component" value="Unassembled WGS sequence"/>
</dbReference>
<dbReference type="EMBL" id="JADEWN010000017">
    <property type="protein sequence ID" value="MBE9190467.1"/>
    <property type="molecule type" value="Genomic_DNA"/>
</dbReference>